<evidence type="ECO:0000313" key="8">
    <source>
        <dbReference type="EMBL" id="BDG05781.1"/>
    </source>
</evidence>
<feature type="transmembrane region" description="Helical" evidence="6">
    <location>
        <begin position="210"/>
        <end position="230"/>
    </location>
</feature>
<dbReference type="RefSeq" id="WP_248354907.1">
    <property type="nucleotide sequence ID" value="NZ_AP025591.1"/>
</dbReference>
<evidence type="ECO:0000256" key="2">
    <source>
        <dbReference type="ARBA" id="ARBA00007362"/>
    </source>
</evidence>
<dbReference type="PANTHER" id="PTHR32322:SF2">
    <property type="entry name" value="EAMA DOMAIN-CONTAINING PROTEIN"/>
    <property type="match status" value="1"/>
</dbReference>
<dbReference type="InterPro" id="IPR037185">
    <property type="entry name" value="EmrE-like"/>
</dbReference>
<dbReference type="Proteomes" id="UP001162891">
    <property type="component" value="Chromosome"/>
</dbReference>
<evidence type="ECO:0000259" key="7">
    <source>
        <dbReference type="Pfam" id="PF00892"/>
    </source>
</evidence>
<dbReference type="Pfam" id="PF00892">
    <property type="entry name" value="EamA"/>
    <property type="match status" value="2"/>
</dbReference>
<organism evidence="8 9">
    <name type="scientific">Anaeromyxobacter oryzae</name>
    <dbReference type="NCBI Taxonomy" id="2918170"/>
    <lineage>
        <taxon>Bacteria</taxon>
        <taxon>Pseudomonadati</taxon>
        <taxon>Myxococcota</taxon>
        <taxon>Myxococcia</taxon>
        <taxon>Myxococcales</taxon>
        <taxon>Cystobacterineae</taxon>
        <taxon>Anaeromyxobacteraceae</taxon>
        <taxon>Anaeromyxobacter</taxon>
    </lineage>
</organism>
<feature type="domain" description="EamA" evidence="7">
    <location>
        <begin position="3"/>
        <end position="132"/>
    </location>
</feature>
<dbReference type="SUPFAM" id="SSF103481">
    <property type="entry name" value="Multidrug resistance efflux transporter EmrE"/>
    <property type="match status" value="2"/>
</dbReference>
<dbReference type="EMBL" id="AP025591">
    <property type="protein sequence ID" value="BDG05781.1"/>
    <property type="molecule type" value="Genomic_DNA"/>
</dbReference>
<gene>
    <name evidence="8" type="ORF">AMOR_47770</name>
</gene>
<evidence type="ECO:0000256" key="1">
    <source>
        <dbReference type="ARBA" id="ARBA00004141"/>
    </source>
</evidence>
<evidence type="ECO:0000256" key="4">
    <source>
        <dbReference type="ARBA" id="ARBA00022989"/>
    </source>
</evidence>
<dbReference type="InterPro" id="IPR050638">
    <property type="entry name" value="AA-Vitamin_Transporters"/>
</dbReference>
<evidence type="ECO:0000256" key="5">
    <source>
        <dbReference type="ARBA" id="ARBA00023136"/>
    </source>
</evidence>
<keyword evidence="3 6" id="KW-0812">Transmembrane</keyword>
<proteinExistence type="inferred from homology"/>
<sequence length="286" mass="30252">MVHLVMLLHSVISAGTYLAAKRALGELSPFEVALARFTLAGLVFGLLLWSRHVRIERRDLLGLGLLGFVAVPLNQGFFLAGLAWSTPGHAALLYALTPIFVFLFARVRLGERATALKVLGIGVAFAGVLVVLGARGSVALGGSSRMLAGDLLMLLAVVAWAIFAVGGKVYAERYGPVVSTSAAIVAGTVLYLPVGFVASDLHRFARLSPAGWAALLYLVVFTSVVAYLLYYWSLARAEASRVAIWSNLQPVLTALLAWGLYGDRLTGPFLAGGAMVLAGVVLTERG</sequence>
<keyword evidence="9" id="KW-1185">Reference proteome</keyword>
<evidence type="ECO:0000256" key="6">
    <source>
        <dbReference type="SAM" id="Phobius"/>
    </source>
</evidence>
<feature type="transmembrane region" description="Helical" evidence="6">
    <location>
        <begin position="90"/>
        <end position="107"/>
    </location>
</feature>
<keyword evidence="5 6" id="KW-0472">Membrane</keyword>
<dbReference type="Gene3D" id="1.10.3730.20">
    <property type="match status" value="1"/>
</dbReference>
<feature type="domain" description="EamA" evidence="7">
    <location>
        <begin position="148"/>
        <end position="283"/>
    </location>
</feature>
<feature type="transmembrane region" description="Helical" evidence="6">
    <location>
        <begin position="177"/>
        <end position="198"/>
    </location>
</feature>
<reference evidence="9" key="1">
    <citation type="journal article" date="2022" name="Int. J. Syst. Evol. Microbiol.">
        <title>Anaeromyxobacter oryzae sp. nov., Anaeromyxobacter diazotrophicus sp. nov. and Anaeromyxobacter paludicola sp. nov., isolated from paddy soils.</title>
        <authorList>
            <person name="Itoh H."/>
            <person name="Xu Z."/>
            <person name="Mise K."/>
            <person name="Masuda Y."/>
            <person name="Ushijima N."/>
            <person name="Hayakawa C."/>
            <person name="Shiratori Y."/>
            <person name="Senoo K."/>
        </authorList>
    </citation>
    <scope>NUCLEOTIDE SEQUENCE [LARGE SCALE GENOMIC DNA]</scope>
    <source>
        <strain evidence="9">Red232</strain>
    </source>
</reference>
<feature type="transmembrane region" description="Helical" evidence="6">
    <location>
        <begin position="30"/>
        <end position="49"/>
    </location>
</feature>
<comment type="similarity">
    <text evidence="2">Belongs to the EamA transporter family.</text>
</comment>
<name>A0ABN6MY33_9BACT</name>
<comment type="subcellular location">
    <subcellularLocation>
        <location evidence="1">Membrane</location>
        <topology evidence="1">Multi-pass membrane protein</topology>
    </subcellularLocation>
</comment>
<feature type="transmembrane region" description="Helical" evidence="6">
    <location>
        <begin position="114"/>
        <end position="134"/>
    </location>
</feature>
<feature type="transmembrane region" description="Helical" evidence="6">
    <location>
        <begin position="61"/>
        <end position="84"/>
    </location>
</feature>
<dbReference type="InterPro" id="IPR000620">
    <property type="entry name" value="EamA_dom"/>
</dbReference>
<evidence type="ECO:0000313" key="9">
    <source>
        <dbReference type="Proteomes" id="UP001162891"/>
    </source>
</evidence>
<keyword evidence="4 6" id="KW-1133">Transmembrane helix</keyword>
<feature type="transmembrane region" description="Helical" evidence="6">
    <location>
        <begin position="267"/>
        <end position="283"/>
    </location>
</feature>
<evidence type="ECO:0000256" key="3">
    <source>
        <dbReference type="ARBA" id="ARBA00022692"/>
    </source>
</evidence>
<protein>
    <submittedName>
        <fullName evidence="8">Membrane protein</fullName>
    </submittedName>
</protein>
<feature type="transmembrane region" description="Helical" evidence="6">
    <location>
        <begin position="146"/>
        <end position="165"/>
    </location>
</feature>
<feature type="transmembrane region" description="Helical" evidence="6">
    <location>
        <begin position="242"/>
        <end position="261"/>
    </location>
</feature>
<accession>A0ABN6MY33</accession>
<dbReference type="PANTHER" id="PTHR32322">
    <property type="entry name" value="INNER MEMBRANE TRANSPORTER"/>
    <property type="match status" value="1"/>
</dbReference>